<accession>A7EQT4</accession>
<dbReference type="RefSeq" id="XP_001591062.1">
    <property type="nucleotide sequence ID" value="XM_001591012.1"/>
</dbReference>
<dbReference type="KEGG" id="ssl:SS1G_07687"/>
<gene>
    <name evidence="1" type="ORF">SS1G_07687</name>
</gene>
<name>A7EQT4_SCLS1</name>
<protein>
    <submittedName>
        <fullName evidence="1">Uncharacterized protein</fullName>
    </submittedName>
</protein>
<reference evidence="2" key="1">
    <citation type="journal article" date="2011" name="PLoS Genet.">
        <title>Genomic analysis of the necrotrophic fungal pathogens Sclerotinia sclerotiorum and Botrytis cinerea.</title>
        <authorList>
            <person name="Amselem J."/>
            <person name="Cuomo C.A."/>
            <person name="van Kan J.A."/>
            <person name="Viaud M."/>
            <person name="Benito E.P."/>
            <person name="Couloux A."/>
            <person name="Coutinho P.M."/>
            <person name="de Vries R.P."/>
            <person name="Dyer P.S."/>
            <person name="Fillinger S."/>
            <person name="Fournier E."/>
            <person name="Gout L."/>
            <person name="Hahn M."/>
            <person name="Kohn L."/>
            <person name="Lapalu N."/>
            <person name="Plummer K.M."/>
            <person name="Pradier J.M."/>
            <person name="Quevillon E."/>
            <person name="Sharon A."/>
            <person name="Simon A."/>
            <person name="ten Have A."/>
            <person name="Tudzynski B."/>
            <person name="Tudzynski P."/>
            <person name="Wincker P."/>
            <person name="Andrew M."/>
            <person name="Anthouard V."/>
            <person name="Beever R.E."/>
            <person name="Beffa R."/>
            <person name="Benoit I."/>
            <person name="Bouzid O."/>
            <person name="Brault B."/>
            <person name="Chen Z."/>
            <person name="Choquer M."/>
            <person name="Collemare J."/>
            <person name="Cotton P."/>
            <person name="Danchin E.G."/>
            <person name="Da Silva C."/>
            <person name="Gautier A."/>
            <person name="Giraud C."/>
            <person name="Giraud T."/>
            <person name="Gonzalez C."/>
            <person name="Grossetete S."/>
            <person name="Guldener U."/>
            <person name="Henrissat B."/>
            <person name="Howlett B.J."/>
            <person name="Kodira C."/>
            <person name="Kretschmer M."/>
            <person name="Lappartient A."/>
            <person name="Leroch M."/>
            <person name="Levis C."/>
            <person name="Mauceli E."/>
            <person name="Neuveglise C."/>
            <person name="Oeser B."/>
            <person name="Pearson M."/>
            <person name="Poulain J."/>
            <person name="Poussereau N."/>
            <person name="Quesneville H."/>
            <person name="Rascle C."/>
            <person name="Schumacher J."/>
            <person name="Segurens B."/>
            <person name="Sexton A."/>
            <person name="Silva E."/>
            <person name="Sirven C."/>
            <person name="Soanes D.M."/>
            <person name="Talbot N.J."/>
            <person name="Templeton M."/>
            <person name="Yandava C."/>
            <person name="Yarden O."/>
            <person name="Zeng Q."/>
            <person name="Rollins J.A."/>
            <person name="Lebrun M.H."/>
            <person name="Dickman M."/>
        </authorList>
    </citation>
    <scope>NUCLEOTIDE SEQUENCE [LARGE SCALE GENOMIC DNA]</scope>
    <source>
        <strain evidence="2">ATCC 18683 / 1980 / Ss-1</strain>
    </source>
</reference>
<dbReference type="EMBL" id="CH476630">
    <property type="protein sequence ID" value="EDN91826.1"/>
    <property type="molecule type" value="Genomic_DNA"/>
</dbReference>
<evidence type="ECO:0000313" key="1">
    <source>
        <dbReference type="EMBL" id="EDN91826.1"/>
    </source>
</evidence>
<keyword evidence="2" id="KW-1185">Reference proteome</keyword>
<evidence type="ECO:0000313" key="2">
    <source>
        <dbReference type="Proteomes" id="UP000001312"/>
    </source>
</evidence>
<proteinExistence type="predicted"/>
<dbReference type="GeneID" id="5487275"/>
<dbReference type="AlphaFoldDB" id="A7EQT4"/>
<dbReference type="InParanoid" id="A7EQT4"/>
<organism evidence="1 2">
    <name type="scientific">Sclerotinia sclerotiorum (strain ATCC 18683 / 1980 / Ss-1)</name>
    <name type="common">White mold</name>
    <name type="synonym">Whetzelinia sclerotiorum</name>
    <dbReference type="NCBI Taxonomy" id="665079"/>
    <lineage>
        <taxon>Eukaryota</taxon>
        <taxon>Fungi</taxon>
        <taxon>Dikarya</taxon>
        <taxon>Ascomycota</taxon>
        <taxon>Pezizomycotina</taxon>
        <taxon>Leotiomycetes</taxon>
        <taxon>Helotiales</taxon>
        <taxon>Sclerotiniaceae</taxon>
        <taxon>Sclerotinia</taxon>
    </lineage>
</organism>
<sequence length="67" mass="7932">MSFIEFLSRILDLIRYTDLEERQRKYEGRWWKAGRNGLYIEAKLHIHPSRNLGGGKLAVVASLWFPQ</sequence>
<dbReference type="Proteomes" id="UP000001312">
    <property type="component" value="Unassembled WGS sequence"/>
</dbReference>